<keyword evidence="2" id="KW-0012">Acyltransferase</keyword>
<protein>
    <submittedName>
        <fullName evidence="4">Acetyltransferase (GNAT) family protein</fullName>
    </submittedName>
</protein>
<dbReference type="GO" id="GO:0016747">
    <property type="term" value="F:acyltransferase activity, transferring groups other than amino-acyl groups"/>
    <property type="evidence" value="ECO:0007669"/>
    <property type="project" value="InterPro"/>
</dbReference>
<dbReference type="Proteomes" id="UP000198583">
    <property type="component" value="Unassembled WGS sequence"/>
</dbReference>
<name>A0A1I6F486_9PSEU</name>
<dbReference type="Gene3D" id="3.40.630.30">
    <property type="match status" value="1"/>
</dbReference>
<evidence type="ECO:0000256" key="1">
    <source>
        <dbReference type="ARBA" id="ARBA00022679"/>
    </source>
</evidence>
<dbReference type="STRING" id="84724.SAMN04488564_10888"/>
<gene>
    <name evidence="4" type="ORF">SAMN04488564_10888</name>
</gene>
<dbReference type="InterPro" id="IPR050680">
    <property type="entry name" value="YpeA/RimI_acetyltransf"/>
</dbReference>
<sequence length="164" mass="18203">MRGLRIRPAQPEDLPSLAGSLGQAGYFADRLDRQLDDRGILLTAWHAGVVIGAVYLWLEPAEEREIRTHLPGTPLVTHLEVHPDHQGRGAGTSLLHASEWLLACKGYREVALAVEVGNERAERLYTRLGFREWPHSQVKCYSSAEGNGHRIVETCKVLVKPLPG</sequence>
<dbReference type="InterPro" id="IPR016181">
    <property type="entry name" value="Acyl_CoA_acyltransferase"/>
</dbReference>
<reference evidence="5" key="1">
    <citation type="submission" date="2016-10" db="EMBL/GenBank/DDBJ databases">
        <authorList>
            <person name="Varghese N."/>
            <person name="Submissions S."/>
        </authorList>
    </citation>
    <scope>NUCLEOTIDE SEQUENCE [LARGE SCALE GENOMIC DNA]</scope>
    <source>
        <strain evidence="5">DSM 44232</strain>
    </source>
</reference>
<dbReference type="PANTHER" id="PTHR43420:SF47">
    <property type="entry name" value="N-ACETYLTRANSFERASE DOMAIN-CONTAINING PROTEIN"/>
    <property type="match status" value="1"/>
</dbReference>
<dbReference type="InterPro" id="IPR000182">
    <property type="entry name" value="GNAT_dom"/>
</dbReference>
<feature type="domain" description="N-acetyltransferase" evidence="3">
    <location>
        <begin position="4"/>
        <end position="163"/>
    </location>
</feature>
<dbReference type="CDD" id="cd04301">
    <property type="entry name" value="NAT_SF"/>
    <property type="match status" value="1"/>
</dbReference>
<dbReference type="SUPFAM" id="SSF55729">
    <property type="entry name" value="Acyl-CoA N-acyltransferases (Nat)"/>
    <property type="match status" value="1"/>
</dbReference>
<evidence type="ECO:0000313" key="5">
    <source>
        <dbReference type="Proteomes" id="UP000198583"/>
    </source>
</evidence>
<dbReference type="OrthoDB" id="5173601at2"/>
<accession>A0A1I6F486</accession>
<dbReference type="EMBL" id="FOYL01000008">
    <property type="protein sequence ID" value="SFR24819.1"/>
    <property type="molecule type" value="Genomic_DNA"/>
</dbReference>
<keyword evidence="1 4" id="KW-0808">Transferase</keyword>
<organism evidence="4 5">
    <name type="scientific">Lentzea waywayandensis</name>
    <dbReference type="NCBI Taxonomy" id="84724"/>
    <lineage>
        <taxon>Bacteria</taxon>
        <taxon>Bacillati</taxon>
        <taxon>Actinomycetota</taxon>
        <taxon>Actinomycetes</taxon>
        <taxon>Pseudonocardiales</taxon>
        <taxon>Pseudonocardiaceae</taxon>
        <taxon>Lentzea</taxon>
    </lineage>
</organism>
<proteinExistence type="predicted"/>
<evidence type="ECO:0000256" key="2">
    <source>
        <dbReference type="ARBA" id="ARBA00023315"/>
    </source>
</evidence>
<keyword evidence="5" id="KW-1185">Reference proteome</keyword>
<dbReference type="PROSITE" id="PS51186">
    <property type="entry name" value="GNAT"/>
    <property type="match status" value="1"/>
</dbReference>
<evidence type="ECO:0000259" key="3">
    <source>
        <dbReference type="PROSITE" id="PS51186"/>
    </source>
</evidence>
<evidence type="ECO:0000313" key="4">
    <source>
        <dbReference type="EMBL" id="SFR24819.1"/>
    </source>
</evidence>
<dbReference type="Pfam" id="PF00583">
    <property type="entry name" value="Acetyltransf_1"/>
    <property type="match status" value="1"/>
</dbReference>
<dbReference type="PANTHER" id="PTHR43420">
    <property type="entry name" value="ACETYLTRANSFERASE"/>
    <property type="match status" value="1"/>
</dbReference>
<dbReference type="AlphaFoldDB" id="A0A1I6F486"/>